<dbReference type="KEGG" id="ncs:NCAS_0H02330"/>
<accession>G0VJ64</accession>
<dbReference type="eggNOG" id="KOG4547">
    <property type="taxonomic scope" value="Eukaryota"/>
</dbReference>
<dbReference type="AlphaFoldDB" id="G0VJ64"/>
<sequence length="649" mass="73257">MRWASKLKNNDKETKNCDIMSSTMSSYDPSGQYLAYVTTALDKQRLTVQPTDSPLINDTSLLLSDSNLQFTALKWYNLNKDADSLSMSLVLGLNNGEIWIYSPLSNEIVYKLSTTNSFQINDFDISGNTLWCIDSNDTFYQFDLLEWKLVSQFQLDPPAVQLQKILILDSDRILVASHQIFLIDLANKEIVQTFPGHISPIIILQRLSQNYFITAAQNDRFLNVYDLSTGTTKTVLVSQSNIQNVSSFNEEVIAINTQEGNIEIFEDPLSINSSLTSQTSKKRKNSHRKKSKQASKKITIKTQDIKISPFNLFIKKSTLSFTWLQNATVPHFKLIQWNDLTPDFELLIASTTINNKNKSMDKTLHGLDKAAPKAYAESNAHISTGDNFKHVADLISNLELQENVNEEDSLADKLSTLYSGSIATSTSTTTKSKKARTTGTVTVILSQSLQSNDHSLLETVLNNRDERVIRDTILKLRPHLAIILLERLAERIARQSTRQQSLNIWVKWCLVVHGAYLISVPNLKLMSSLASLHSTLKRRADLLPRLMALETRLDSTLALSNHFGEEQDEDEEQDDMVQQATLDEEEEEDVEYNEELDDAGLIDNGEDDDDEDDSSDYDDYSDDEKLAPSTKTSEVQGDDEEGYSDVEMV</sequence>
<dbReference type="PANTHER" id="PTHR44267">
    <property type="entry name" value="WD REPEAT-CONTAINING PROTEIN 43"/>
    <property type="match status" value="1"/>
</dbReference>
<dbReference type="SUPFAM" id="SSF50978">
    <property type="entry name" value="WD40 repeat-like"/>
    <property type="match status" value="1"/>
</dbReference>
<dbReference type="STRING" id="1064592.G0VJ64"/>
<dbReference type="Pfam" id="PF04003">
    <property type="entry name" value="Utp12"/>
    <property type="match status" value="1"/>
</dbReference>
<comment type="similarity">
    <text evidence="3">Belongs to the UTP5 family.</text>
</comment>
<dbReference type="Proteomes" id="UP000001640">
    <property type="component" value="Chromosome 8"/>
</dbReference>
<name>G0VJ64_NAUCA</name>
<dbReference type="FunCoup" id="G0VJ64">
    <property type="interactions" value="879"/>
</dbReference>
<feature type="region of interest" description="Disordered" evidence="4">
    <location>
        <begin position="276"/>
        <end position="297"/>
    </location>
</feature>
<evidence type="ECO:0000256" key="1">
    <source>
        <dbReference type="ARBA" id="ARBA00004123"/>
    </source>
</evidence>
<keyword evidence="7" id="KW-1185">Reference proteome</keyword>
<feature type="region of interest" description="Disordered" evidence="4">
    <location>
        <begin position="564"/>
        <end position="649"/>
    </location>
</feature>
<evidence type="ECO:0000256" key="2">
    <source>
        <dbReference type="ARBA" id="ARBA00023242"/>
    </source>
</evidence>
<dbReference type="RefSeq" id="XP_003677890.1">
    <property type="nucleotide sequence ID" value="XM_003677842.1"/>
</dbReference>
<dbReference type="GO" id="GO:0032040">
    <property type="term" value="C:small-subunit processome"/>
    <property type="evidence" value="ECO:0007669"/>
    <property type="project" value="EnsemblFungi"/>
</dbReference>
<proteinExistence type="inferred from homology"/>
<evidence type="ECO:0000259" key="5">
    <source>
        <dbReference type="Pfam" id="PF04003"/>
    </source>
</evidence>
<dbReference type="GO" id="GO:0045943">
    <property type="term" value="P:positive regulation of transcription by RNA polymerase I"/>
    <property type="evidence" value="ECO:0007669"/>
    <property type="project" value="EnsemblFungi"/>
</dbReference>
<evidence type="ECO:0000256" key="4">
    <source>
        <dbReference type="SAM" id="MobiDB-lite"/>
    </source>
</evidence>
<dbReference type="InterPro" id="IPR036322">
    <property type="entry name" value="WD40_repeat_dom_sf"/>
</dbReference>
<protein>
    <recommendedName>
        <fullName evidence="5">Small-subunit processome Utp12 domain-containing protein</fullName>
    </recommendedName>
</protein>
<dbReference type="EMBL" id="HE576759">
    <property type="protein sequence ID" value="CCC71543.1"/>
    <property type="molecule type" value="Genomic_DNA"/>
</dbReference>
<dbReference type="GeneID" id="96905220"/>
<dbReference type="OrthoDB" id="30195at2759"/>
<evidence type="ECO:0000313" key="6">
    <source>
        <dbReference type="EMBL" id="CCC71543.1"/>
    </source>
</evidence>
<feature type="domain" description="Small-subunit processome Utp12" evidence="5">
    <location>
        <begin position="452"/>
        <end position="555"/>
    </location>
</feature>
<dbReference type="OMA" id="WVKWCLI"/>
<feature type="compositionally biased region" description="Acidic residues" evidence="4">
    <location>
        <begin position="582"/>
        <end position="622"/>
    </location>
</feature>
<dbReference type="InParanoid" id="G0VJ64"/>
<feature type="compositionally biased region" description="Acidic residues" evidence="4">
    <location>
        <begin position="566"/>
        <end position="575"/>
    </location>
</feature>
<organism evidence="6 7">
    <name type="scientific">Naumovozyma castellii</name>
    <name type="common">Yeast</name>
    <name type="synonym">Saccharomyces castellii</name>
    <dbReference type="NCBI Taxonomy" id="27288"/>
    <lineage>
        <taxon>Eukaryota</taxon>
        <taxon>Fungi</taxon>
        <taxon>Dikarya</taxon>
        <taxon>Ascomycota</taxon>
        <taxon>Saccharomycotina</taxon>
        <taxon>Saccharomycetes</taxon>
        <taxon>Saccharomycetales</taxon>
        <taxon>Saccharomycetaceae</taxon>
        <taxon>Naumovozyma</taxon>
    </lineage>
</organism>
<comment type="subcellular location">
    <subcellularLocation>
        <location evidence="1">Nucleus</location>
    </subcellularLocation>
</comment>
<dbReference type="GO" id="GO:0033553">
    <property type="term" value="C:rDNA heterochromatin"/>
    <property type="evidence" value="ECO:0007669"/>
    <property type="project" value="EnsemblFungi"/>
</dbReference>
<dbReference type="InterPro" id="IPR015943">
    <property type="entry name" value="WD40/YVTN_repeat-like_dom_sf"/>
</dbReference>
<keyword evidence="2" id="KW-0539">Nucleus</keyword>
<dbReference type="InterPro" id="IPR007148">
    <property type="entry name" value="SSU_processome_Utp12"/>
</dbReference>
<dbReference type="Gene3D" id="2.130.10.10">
    <property type="entry name" value="YVTN repeat-like/Quinoprotein amine dehydrogenase"/>
    <property type="match status" value="1"/>
</dbReference>
<feature type="compositionally biased region" description="Acidic residues" evidence="4">
    <location>
        <begin position="636"/>
        <end position="649"/>
    </location>
</feature>
<feature type="compositionally biased region" description="Basic residues" evidence="4">
    <location>
        <begin position="280"/>
        <end position="297"/>
    </location>
</feature>
<gene>
    <name evidence="6" type="primary">NCAS0H02330</name>
    <name evidence="6" type="ordered locus">NCAS_0H02330</name>
</gene>
<dbReference type="HOGENOM" id="CLU_023936_0_0_1"/>
<dbReference type="InterPro" id="IPR052414">
    <property type="entry name" value="U3_snoRNA-assoc_WDR"/>
</dbReference>
<evidence type="ECO:0000313" key="7">
    <source>
        <dbReference type="Proteomes" id="UP000001640"/>
    </source>
</evidence>
<evidence type="ECO:0000256" key="3">
    <source>
        <dbReference type="ARBA" id="ARBA00038335"/>
    </source>
</evidence>
<reference key="2">
    <citation type="submission" date="2011-08" db="EMBL/GenBank/DDBJ databases">
        <title>Genome sequence of Naumovozyma castellii.</title>
        <authorList>
            <person name="Gordon J.L."/>
            <person name="Armisen D."/>
            <person name="Proux-Wera E."/>
            <person name="OhEigeartaigh S.S."/>
            <person name="Byrne K.P."/>
            <person name="Wolfe K.H."/>
        </authorList>
    </citation>
    <scope>NUCLEOTIDE SEQUENCE</scope>
    <source>
        <strain>Type strain:CBS 4309</strain>
    </source>
</reference>
<dbReference type="PANTHER" id="PTHR44267:SF1">
    <property type="entry name" value="WD REPEAT-CONTAINING PROTEIN 43"/>
    <property type="match status" value="1"/>
</dbReference>
<dbReference type="GO" id="GO:0034455">
    <property type="term" value="C:t-UTP complex"/>
    <property type="evidence" value="ECO:0007669"/>
    <property type="project" value="EnsemblFungi"/>
</dbReference>
<dbReference type="GO" id="GO:0000462">
    <property type="term" value="P:maturation of SSU-rRNA from tricistronic rRNA transcript (SSU-rRNA, 5.8S rRNA, LSU-rRNA)"/>
    <property type="evidence" value="ECO:0007669"/>
    <property type="project" value="EnsemblFungi"/>
</dbReference>
<reference evidence="6 7" key="1">
    <citation type="journal article" date="2011" name="Proc. Natl. Acad. Sci. U.S.A.">
        <title>Evolutionary erosion of yeast sex chromosomes by mating-type switching accidents.</title>
        <authorList>
            <person name="Gordon J.L."/>
            <person name="Armisen D."/>
            <person name="Proux-Wera E."/>
            <person name="Oheigeartaigh S.S."/>
            <person name="Byrne K.P."/>
            <person name="Wolfe K.H."/>
        </authorList>
    </citation>
    <scope>NUCLEOTIDE SEQUENCE [LARGE SCALE GENOMIC DNA]</scope>
    <source>
        <strain evidence="7">ATCC 76901 / BCRC 22586 / CBS 4309 / NBRC 1992 / NRRL Y-12630</strain>
    </source>
</reference>